<organism evidence="1 2">
    <name type="scientific">Pocillopora damicornis</name>
    <name type="common">Cauliflower coral</name>
    <name type="synonym">Millepora damicornis</name>
    <dbReference type="NCBI Taxonomy" id="46731"/>
    <lineage>
        <taxon>Eukaryota</taxon>
        <taxon>Metazoa</taxon>
        <taxon>Cnidaria</taxon>
        <taxon>Anthozoa</taxon>
        <taxon>Hexacorallia</taxon>
        <taxon>Scleractinia</taxon>
        <taxon>Astrocoeniina</taxon>
        <taxon>Pocilloporidae</taxon>
        <taxon>Pocillopora</taxon>
    </lineage>
</organism>
<keyword evidence="2" id="KW-1185">Reference proteome</keyword>
<dbReference type="Proteomes" id="UP000275408">
    <property type="component" value="Unassembled WGS sequence"/>
</dbReference>
<dbReference type="AlphaFoldDB" id="A0A3M6UB59"/>
<evidence type="ECO:0000313" key="1">
    <source>
        <dbReference type="EMBL" id="RMX50744.1"/>
    </source>
</evidence>
<comment type="caution">
    <text evidence="1">The sequence shown here is derived from an EMBL/GenBank/DDBJ whole genome shotgun (WGS) entry which is preliminary data.</text>
</comment>
<evidence type="ECO:0000313" key="2">
    <source>
        <dbReference type="Proteomes" id="UP000275408"/>
    </source>
</evidence>
<reference evidence="1 2" key="1">
    <citation type="journal article" date="2018" name="Sci. Rep.">
        <title>Comparative analysis of the Pocillopora damicornis genome highlights role of immune system in coral evolution.</title>
        <authorList>
            <person name="Cunning R."/>
            <person name="Bay R.A."/>
            <person name="Gillette P."/>
            <person name="Baker A.C."/>
            <person name="Traylor-Knowles N."/>
        </authorList>
    </citation>
    <scope>NUCLEOTIDE SEQUENCE [LARGE SCALE GENOMIC DNA]</scope>
    <source>
        <strain evidence="1">RSMAS</strain>
        <tissue evidence="1">Whole animal</tissue>
    </source>
</reference>
<accession>A0A3M6UB59</accession>
<name>A0A3M6UB59_POCDA</name>
<dbReference type="OrthoDB" id="5986494at2759"/>
<sequence>MDMEEDLNCNHDWLRYLLADGDYLEEWGLCDESEDFIKFPLSKTKVELNQEDMLVRPQCIKEDEDEDDAVVPIRNTYFKPLFITREVEVKVHFLGLKKEYEKVQSRINRKSRQRLTDGKVRIMVTADAQIGNIEVQVERTPMATTLCGDVTGKVPLKVKMGSQNVNKQYLSVDLDSVYMSEKGTPVYKLSTVDAERRNQFRLVVTVQFIDGARSRSFVSPSFLLRSRRPERKKSS</sequence>
<gene>
    <name evidence="1" type="ORF">pdam_00018277</name>
</gene>
<dbReference type="EMBL" id="RCHS01001902">
    <property type="protein sequence ID" value="RMX50744.1"/>
    <property type="molecule type" value="Genomic_DNA"/>
</dbReference>
<proteinExistence type="predicted"/>
<protein>
    <submittedName>
        <fullName evidence="1">Uncharacterized protein</fullName>
    </submittedName>
</protein>